<dbReference type="EMBL" id="QOVL01000001">
    <property type="protein sequence ID" value="RXG32909.1"/>
    <property type="molecule type" value="Genomic_DNA"/>
</dbReference>
<accession>A0A4Q0PQL8</accession>
<evidence type="ECO:0000313" key="1">
    <source>
        <dbReference type="EMBL" id="RXG32909.1"/>
    </source>
</evidence>
<comment type="caution">
    <text evidence="1">The sequence shown here is derived from an EMBL/GenBank/DDBJ whole genome shotgun (WGS) entry which is preliminary data.</text>
</comment>
<dbReference type="RefSeq" id="WP_073095670.1">
    <property type="nucleotide sequence ID" value="NZ_QOVL01000001.1"/>
</dbReference>
<dbReference type="Proteomes" id="UP000290608">
    <property type="component" value="Unassembled WGS sequence"/>
</dbReference>
<dbReference type="AlphaFoldDB" id="A0A4Q0PQL8"/>
<dbReference type="STRING" id="1122159.SAMN02745246_00059"/>
<sequence length="82" mass="8767">MKNFILFGLFISLCSFGQNEKLNENDGCSVTCTATATNLETGESYSFTRRATSLSCAGAESQACALAGAAADQFIREQLNQQ</sequence>
<protein>
    <submittedName>
        <fullName evidence="1">Uncharacterized protein</fullName>
    </submittedName>
</protein>
<reference evidence="1 2" key="1">
    <citation type="submission" date="2018-07" db="EMBL/GenBank/DDBJ databases">
        <title>Leeuwenhoekiella genomics.</title>
        <authorList>
            <person name="Tahon G."/>
            <person name="Willems A."/>
        </authorList>
    </citation>
    <scope>NUCLEOTIDE SEQUENCE [LARGE SCALE GENOMIC DNA]</scope>
    <source>
        <strain evidence="1 2">LMG 1345</strain>
    </source>
</reference>
<evidence type="ECO:0000313" key="2">
    <source>
        <dbReference type="Proteomes" id="UP000290608"/>
    </source>
</evidence>
<organism evidence="1 2">
    <name type="scientific">Leeuwenhoekiella marinoflava</name>
    <dbReference type="NCBI Taxonomy" id="988"/>
    <lineage>
        <taxon>Bacteria</taxon>
        <taxon>Pseudomonadati</taxon>
        <taxon>Bacteroidota</taxon>
        <taxon>Flavobacteriia</taxon>
        <taxon>Flavobacteriales</taxon>
        <taxon>Flavobacteriaceae</taxon>
        <taxon>Leeuwenhoekiella</taxon>
    </lineage>
</organism>
<name>A0A4Q0PQL8_9FLAO</name>
<gene>
    <name evidence="1" type="ORF">DSL99_0</name>
</gene>
<proteinExistence type="predicted"/>